<evidence type="ECO:0000259" key="1">
    <source>
        <dbReference type="SMART" id="SM00256"/>
    </source>
</evidence>
<feature type="domain" description="F-box" evidence="1">
    <location>
        <begin position="10"/>
        <end position="50"/>
    </location>
</feature>
<dbReference type="Proteomes" id="UP001237642">
    <property type="component" value="Unassembled WGS sequence"/>
</dbReference>
<evidence type="ECO:0000313" key="2">
    <source>
        <dbReference type="EMBL" id="KAK1393192.1"/>
    </source>
</evidence>
<dbReference type="SMART" id="SM00256">
    <property type="entry name" value="FBOX"/>
    <property type="match status" value="1"/>
</dbReference>
<dbReference type="AlphaFoldDB" id="A0AAD8IZI6"/>
<organism evidence="2 3">
    <name type="scientific">Heracleum sosnowskyi</name>
    <dbReference type="NCBI Taxonomy" id="360622"/>
    <lineage>
        <taxon>Eukaryota</taxon>
        <taxon>Viridiplantae</taxon>
        <taxon>Streptophyta</taxon>
        <taxon>Embryophyta</taxon>
        <taxon>Tracheophyta</taxon>
        <taxon>Spermatophyta</taxon>
        <taxon>Magnoliopsida</taxon>
        <taxon>eudicotyledons</taxon>
        <taxon>Gunneridae</taxon>
        <taxon>Pentapetalae</taxon>
        <taxon>asterids</taxon>
        <taxon>campanulids</taxon>
        <taxon>Apiales</taxon>
        <taxon>Apiaceae</taxon>
        <taxon>Apioideae</taxon>
        <taxon>apioid superclade</taxon>
        <taxon>Tordylieae</taxon>
        <taxon>Tordyliinae</taxon>
        <taxon>Heracleum</taxon>
    </lineage>
</organism>
<dbReference type="EMBL" id="JAUIZM010000003">
    <property type="protein sequence ID" value="KAK1393192.1"/>
    <property type="molecule type" value="Genomic_DNA"/>
</dbReference>
<dbReference type="InterPro" id="IPR036047">
    <property type="entry name" value="F-box-like_dom_sf"/>
</dbReference>
<dbReference type="SUPFAM" id="SSF81383">
    <property type="entry name" value="F-box domain"/>
    <property type="match status" value="1"/>
</dbReference>
<gene>
    <name evidence="2" type="ORF">POM88_012248</name>
</gene>
<reference evidence="2" key="2">
    <citation type="submission" date="2023-05" db="EMBL/GenBank/DDBJ databases">
        <authorList>
            <person name="Schelkunov M.I."/>
        </authorList>
    </citation>
    <scope>NUCLEOTIDE SEQUENCE</scope>
    <source>
        <strain evidence="2">Hsosn_3</strain>
        <tissue evidence="2">Leaf</tissue>
    </source>
</reference>
<dbReference type="NCBIfam" id="TIGR01640">
    <property type="entry name" value="F_box_assoc_1"/>
    <property type="match status" value="1"/>
</dbReference>
<dbReference type="InterPro" id="IPR050796">
    <property type="entry name" value="SCF_F-box_component"/>
</dbReference>
<sequence>MATTGSSCYFTEDIIFEILSWLPIISLLRSRAVCKLWRSIISNPRFVETHLANSQKKQASVLRAGVLRVYKIVRNEEDFIDIAFMDTRNDSVRLDLPPLFVGMKNYIRTCNGIICHSNRQGDIIHLWNPSTKQFKILPTPKIQAHCFNLDLGFCFDSVSKDYKLLRVVSNNFSSDGIVTSVLEAELYSANADSWKKIQVPKTVKSFWPLLNSKCVHAKNGVLYMDGAYELLSFDLRSEVIRVYPLHTFIPKRMSNILNLDGYVAMISESDSDPSVLSIWMMDDASGKMSWTKRFNLESDLKLEWTDLYLGGGEFVAKNDDVGHIFYDYRKKVSKRFPGPSDFFDVISVVGYTESLVSLEGFEQLE</sequence>
<name>A0AAD8IZI6_9APIA</name>
<dbReference type="Gene3D" id="1.20.1280.50">
    <property type="match status" value="1"/>
</dbReference>
<reference evidence="2" key="1">
    <citation type="submission" date="2023-02" db="EMBL/GenBank/DDBJ databases">
        <title>Genome of toxic invasive species Heracleum sosnowskyi carries increased number of genes despite the absence of recent whole-genome duplications.</title>
        <authorList>
            <person name="Schelkunov M."/>
            <person name="Shtratnikova V."/>
            <person name="Makarenko M."/>
            <person name="Klepikova A."/>
            <person name="Omelchenko D."/>
            <person name="Novikova G."/>
            <person name="Obukhova E."/>
            <person name="Bogdanov V."/>
            <person name="Penin A."/>
            <person name="Logacheva M."/>
        </authorList>
    </citation>
    <scope>NUCLEOTIDE SEQUENCE</scope>
    <source>
        <strain evidence="2">Hsosn_3</strain>
        <tissue evidence="2">Leaf</tissue>
    </source>
</reference>
<dbReference type="InterPro" id="IPR017451">
    <property type="entry name" value="F-box-assoc_interact_dom"/>
</dbReference>
<protein>
    <recommendedName>
        <fullName evidence="1">F-box domain-containing protein</fullName>
    </recommendedName>
</protein>
<dbReference type="Pfam" id="PF08268">
    <property type="entry name" value="FBA_3"/>
    <property type="match status" value="1"/>
</dbReference>
<comment type="caution">
    <text evidence="2">The sequence shown here is derived from an EMBL/GenBank/DDBJ whole genome shotgun (WGS) entry which is preliminary data.</text>
</comment>
<dbReference type="InterPro" id="IPR013187">
    <property type="entry name" value="F-box-assoc_dom_typ3"/>
</dbReference>
<dbReference type="InterPro" id="IPR001810">
    <property type="entry name" value="F-box_dom"/>
</dbReference>
<proteinExistence type="predicted"/>
<dbReference type="PANTHER" id="PTHR31672">
    <property type="entry name" value="BNACNNG10540D PROTEIN"/>
    <property type="match status" value="1"/>
</dbReference>
<dbReference type="CDD" id="cd22157">
    <property type="entry name" value="F-box_AtFBW1-like"/>
    <property type="match status" value="1"/>
</dbReference>
<dbReference type="Pfam" id="PF00646">
    <property type="entry name" value="F-box"/>
    <property type="match status" value="1"/>
</dbReference>
<accession>A0AAD8IZI6</accession>
<evidence type="ECO:0000313" key="3">
    <source>
        <dbReference type="Proteomes" id="UP001237642"/>
    </source>
</evidence>
<keyword evidence="3" id="KW-1185">Reference proteome</keyword>
<dbReference type="PANTHER" id="PTHR31672:SF13">
    <property type="entry name" value="F-BOX PROTEIN CPR30-LIKE"/>
    <property type="match status" value="1"/>
</dbReference>